<evidence type="ECO:0000256" key="6">
    <source>
        <dbReference type="ARBA" id="ARBA00050943"/>
    </source>
</evidence>
<dbReference type="CDD" id="cd03444">
    <property type="entry name" value="Thioesterase_II_repeat1"/>
    <property type="match status" value="1"/>
</dbReference>
<comment type="similarity">
    <text evidence="1">Belongs to the C/M/P thioester hydrolase family.</text>
</comment>
<evidence type="ECO:0000256" key="1">
    <source>
        <dbReference type="ARBA" id="ARBA00006538"/>
    </source>
</evidence>
<dbReference type="GO" id="GO:0047617">
    <property type="term" value="F:fatty acyl-CoA hydrolase activity"/>
    <property type="evidence" value="ECO:0007669"/>
    <property type="project" value="UniProtKB-EC"/>
</dbReference>
<dbReference type="Pfam" id="PF02551">
    <property type="entry name" value="Acyl_CoA_thio"/>
    <property type="match status" value="1"/>
</dbReference>
<dbReference type="InterPro" id="IPR025652">
    <property type="entry name" value="TesB_C"/>
</dbReference>
<dbReference type="InterPro" id="IPR003703">
    <property type="entry name" value="Acyl_CoA_thio"/>
</dbReference>
<evidence type="ECO:0000259" key="9">
    <source>
        <dbReference type="Pfam" id="PF02551"/>
    </source>
</evidence>
<evidence type="ECO:0000259" key="10">
    <source>
        <dbReference type="Pfam" id="PF13622"/>
    </source>
</evidence>
<evidence type="ECO:0000256" key="2">
    <source>
        <dbReference type="ARBA" id="ARBA00011881"/>
    </source>
</evidence>
<gene>
    <name evidence="11" type="ORF">C8N29_10755</name>
</gene>
<feature type="domain" description="Acyl-CoA thioesterase 2 C-terminal" evidence="9">
    <location>
        <begin position="175"/>
        <end position="306"/>
    </location>
</feature>
<evidence type="ECO:0000256" key="4">
    <source>
        <dbReference type="ARBA" id="ARBA00023098"/>
    </source>
</evidence>
<keyword evidence="12" id="KW-1185">Reference proteome</keyword>
<evidence type="ECO:0000313" key="11">
    <source>
        <dbReference type="EMBL" id="PTQ89322.1"/>
    </source>
</evidence>
<dbReference type="PANTHER" id="PTHR11066:SF34">
    <property type="entry name" value="ACYL-COENZYME A THIOESTERASE 8"/>
    <property type="match status" value="1"/>
</dbReference>
<dbReference type="PANTHER" id="PTHR11066">
    <property type="entry name" value="ACYL-COA THIOESTERASE"/>
    <property type="match status" value="1"/>
</dbReference>
<dbReference type="FunFam" id="2.40.160.210:FF:000001">
    <property type="entry name" value="Acyl-CoA thioesterase II"/>
    <property type="match status" value="1"/>
</dbReference>
<accession>A0A2T5IZ91</accession>
<name>A0A2T5IZ91_9GAMM</name>
<dbReference type="CDD" id="cd03445">
    <property type="entry name" value="Thioesterase_II_repeat2"/>
    <property type="match status" value="1"/>
</dbReference>
<dbReference type="SUPFAM" id="SSF54637">
    <property type="entry name" value="Thioesterase/thiol ester dehydrase-isomerase"/>
    <property type="match status" value="2"/>
</dbReference>
<dbReference type="AlphaFoldDB" id="A0A2T5IZ91"/>
<reference evidence="11 12" key="1">
    <citation type="submission" date="2018-04" db="EMBL/GenBank/DDBJ databases">
        <title>Genomic Encyclopedia of Archaeal and Bacterial Type Strains, Phase II (KMG-II): from individual species to whole genera.</title>
        <authorList>
            <person name="Goeker M."/>
        </authorList>
    </citation>
    <scope>NUCLEOTIDE SEQUENCE [LARGE SCALE GENOMIC DNA]</scope>
    <source>
        <strain evidence="11 12">DSM 5822</strain>
    </source>
</reference>
<dbReference type="NCBIfam" id="TIGR00189">
    <property type="entry name" value="tesB"/>
    <property type="match status" value="1"/>
</dbReference>
<evidence type="ECO:0000313" key="12">
    <source>
        <dbReference type="Proteomes" id="UP000244223"/>
    </source>
</evidence>
<evidence type="ECO:0000256" key="3">
    <source>
        <dbReference type="ARBA" id="ARBA00022801"/>
    </source>
</evidence>
<dbReference type="EC" id="3.1.2.20" evidence="5"/>
<dbReference type="Pfam" id="PF13622">
    <property type="entry name" value="4HBT_3"/>
    <property type="match status" value="1"/>
</dbReference>
<feature type="domain" description="Acyl-CoA thioesterase-like N-terminal HotDog" evidence="10">
    <location>
        <begin position="55"/>
        <end position="134"/>
    </location>
</feature>
<dbReference type="InterPro" id="IPR029069">
    <property type="entry name" value="HotDog_dom_sf"/>
</dbReference>
<keyword evidence="3" id="KW-0378">Hydrolase</keyword>
<dbReference type="GO" id="GO:0009062">
    <property type="term" value="P:fatty acid catabolic process"/>
    <property type="evidence" value="ECO:0007669"/>
    <property type="project" value="TreeGrafter"/>
</dbReference>
<evidence type="ECO:0000256" key="7">
    <source>
        <dbReference type="ARBA" id="ARBA00071120"/>
    </source>
</evidence>
<dbReference type="Gene3D" id="2.40.160.210">
    <property type="entry name" value="Acyl-CoA thioesterase, double hotdog domain"/>
    <property type="match status" value="1"/>
</dbReference>
<protein>
    <recommendedName>
        <fullName evidence="7">Acyl-CoA thioesterase 2</fullName>
        <ecNumber evidence="5">3.1.2.20</ecNumber>
    </recommendedName>
    <alternativeName>
        <fullName evidence="8">Thioesterase II</fullName>
    </alternativeName>
</protein>
<sequence length="316" mass="35371">MAKTVRKAGAKLSIESHQSNPKRVTMNPVIVELLTLLQLEALEVNLFRGQSRNIVGKNVFGGQVLGQALMAAGRTVDQGRLAHSLHGYFLKAGDTTAPIIYEVDRLRDGKSFINRQVTAIQHGQPIFVCSASFASHEEGLDHQATMPKVEGPEGLANEFELRQQLASLLPEKIRNSFVRERPIEIRPINPVNPFAPTKQDAHRFHWMRAQDILPDDPLLHQCALAFASDFALMGTAMLPHAVTFMQSNLQAASLDHSIWFHRPFRMDEWLLYEMEAPNANAGRGLNFGKIYSQDGRLVASTAQEGLMRLREVPEKY</sequence>
<dbReference type="InterPro" id="IPR042171">
    <property type="entry name" value="Acyl-CoA_hotdog"/>
</dbReference>
<dbReference type="Proteomes" id="UP000244223">
    <property type="component" value="Unassembled WGS sequence"/>
</dbReference>
<dbReference type="InterPro" id="IPR049449">
    <property type="entry name" value="TesB_ACOT8-like_N"/>
</dbReference>
<comment type="caution">
    <text evidence="11">The sequence shown here is derived from an EMBL/GenBank/DDBJ whole genome shotgun (WGS) entry which is preliminary data.</text>
</comment>
<keyword evidence="4" id="KW-0443">Lipid metabolism</keyword>
<dbReference type="EMBL" id="QAON01000007">
    <property type="protein sequence ID" value="PTQ89322.1"/>
    <property type="molecule type" value="Genomic_DNA"/>
</dbReference>
<evidence type="ECO:0000256" key="8">
    <source>
        <dbReference type="ARBA" id="ARBA00079653"/>
    </source>
</evidence>
<comment type="catalytic activity">
    <reaction evidence="6">
        <text>a fatty acyl-CoA + H2O = a fatty acid + CoA + H(+)</text>
        <dbReference type="Rhea" id="RHEA:16781"/>
        <dbReference type="ChEBI" id="CHEBI:15377"/>
        <dbReference type="ChEBI" id="CHEBI:15378"/>
        <dbReference type="ChEBI" id="CHEBI:28868"/>
        <dbReference type="ChEBI" id="CHEBI:57287"/>
        <dbReference type="ChEBI" id="CHEBI:77636"/>
        <dbReference type="EC" id="3.1.2.20"/>
    </reaction>
    <physiologicalReaction direction="left-to-right" evidence="6">
        <dbReference type="Rhea" id="RHEA:16782"/>
    </physiologicalReaction>
</comment>
<proteinExistence type="inferred from homology"/>
<dbReference type="GO" id="GO:0006637">
    <property type="term" value="P:acyl-CoA metabolic process"/>
    <property type="evidence" value="ECO:0007669"/>
    <property type="project" value="InterPro"/>
</dbReference>
<organism evidence="11 12">
    <name type="scientific">Agitococcus lubricus</name>
    <dbReference type="NCBI Taxonomy" id="1077255"/>
    <lineage>
        <taxon>Bacteria</taxon>
        <taxon>Pseudomonadati</taxon>
        <taxon>Pseudomonadota</taxon>
        <taxon>Gammaproteobacteria</taxon>
        <taxon>Moraxellales</taxon>
        <taxon>Moraxellaceae</taxon>
        <taxon>Agitococcus</taxon>
    </lineage>
</organism>
<dbReference type="GO" id="GO:0005829">
    <property type="term" value="C:cytosol"/>
    <property type="evidence" value="ECO:0007669"/>
    <property type="project" value="TreeGrafter"/>
</dbReference>
<comment type="subunit">
    <text evidence="2">Homotetramer.</text>
</comment>
<evidence type="ECO:0000256" key="5">
    <source>
        <dbReference type="ARBA" id="ARBA00038894"/>
    </source>
</evidence>